<protein>
    <recommendedName>
        <fullName evidence="5">Cytoskeleton-associated protein</fullName>
    </recommendedName>
</protein>
<keyword evidence="4" id="KW-1185">Reference proteome</keyword>
<dbReference type="OrthoDB" id="5385189at2759"/>
<proteinExistence type="predicted"/>
<keyword evidence="2" id="KW-0812">Transmembrane</keyword>
<dbReference type="InterPro" id="IPR016024">
    <property type="entry name" value="ARM-type_fold"/>
</dbReference>
<keyword evidence="2" id="KW-1133">Transmembrane helix</keyword>
<keyword evidence="2" id="KW-0472">Membrane</keyword>
<evidence type="ECO:0000313" key="3">
    <source>
        <dbReference type="EMBL" id="OTA08870.1"/>
    </source>
</evidence>
<reference evidence="3 4" key="1">
    <citation type="journal article" date="2015" name="Genome Announc.">
        <title>Genome sequence and annotation of Trichoderma parareesei, the ancestor of the cellulase producer Trichoderma reesei.</title>
        <authorList>
            <person name="Yang D."/>
            <person name="Pomraning K."/>
            <person name="Kopchinskiy A."/>
            <person name="Karimi Aghcheh R."/>
            <person name="Atanasova L."/>
            <person name="Chenthamara K."/>
            <person name="Baker S.E."/>
            <person name="Zhang R."/>
            <person name="Shen Q."/>
            <person name="Freitag M."/>
            <person name="Kubicek C.P."/>
            <person name="Druzhinina I.S."/>
        </authorList>
    </citation>
    <scope>NUCLEOTIDE SEQUENCE [LARGE SCALE GENOMIC DNA]</scope>
    <source>
        <strain evidence="3 4">CBS 125925</strain>
    </source>
</reference>
<feature type="region of interest" description="Disordered" evidence="1">
    <location>
        <begin position="278"/>
        <end position="331"/>
    </location>
</feature>
<accession>A0A2H3A122</accession>
<name>A0A2H3A122_TRIPA</name>
<evidence type="ECO:0008006" key="5">
    <source>
        <dbReference type="Google" id="ProtNLM"/>
    </source>
</evidence>
<feature type="transmembrane region" description="Helical" evidence="2">
    <location>
        <begin position="16"/>
        <end position="39"/>
    </location>
</feature>
<dbReference type="SUPFAM" id="SSF48371">
    <property type="entry name" value="ARM repeat"/>
    <property type="match status" value="1"/>
</dbReference>
<gene>
    <name evidence="3" type="ORF">A9Z42_0005890</name>
</gene>
<comment type="caution">
    <text evidence="3">The sequence shown here is derived from an EMBL/GenBank/DDBJ whole genome shotgun (WGS) entry which is preliminary data.</text>
</comment>
<dbReference type="AlphaFoldDB" id="A0A2H3A122"/>
<feature type="compositionally biased region" description="Basic and acidic residues" evidence="1">
    <location>
        <begin position="282"/>
        <end position="301"/>
    </location>
</feature>
<sequence>MSWTGRFLSFARDERVILVSIGLATFGLVSTMITALTMIRDDNEIPPAEPKTQYITQDTEDSLQLDTLEKLLDHPNFSIKEIAVKILCDRAANDPEVITYIWFGITRPDYEERMDSLRTLAVLTSQTGNEGLARLHDEKAYSALVRCMELCMQSTELPVVTDIHWDEYYLRDMGERFCLMFLTELINKYGATMLVKAKFVEKWLAKQAWGNTPEERRRNFKDYMDYRNNRITDIVNRIKHSRRGLRALEKAGLIDKESSRRRIRELPDLLMEVEEEIAAGEHSGEQQSRRTREHSAEEQRLRRQHREAMVLNDGTRPLGREDIIERDASPA</sequence>
<organism evidence="3 4">
    <name type="scientific">Trichoderma parareesei</name>
    <name type="common">Filamentous fungus</name>
    <dbReference type="NCBI Taxonomy" id="858221"/>
    <lineage>
        <taxon>Eukaryota</taxon>
        <taxon>Fungi</taxon>
        <taxon>Dikarya</taxon>
        <taxon>Ascomycota</taxon>
        <taxon>Pezizomycotina</taxon>
        <taxon>Sordariomycetes</taxon>
        <taxon>Hypocreomycetidae</taxon>
        <taxon>Hypocreales</taxon>
        <taxon>Hypocreaceae</taxon>
        <taxon>Trichoderma</taxon>
    </lineage>
</organism>
<evidence type="ECO:0000256" key="1">
    <source>
        <dbReference type="SAM" id="MobiDB-lite"/>
    </source>
</evidence>
<feature type="compositionally biased region" description="Basic and acidic residues" evidence="1">
    <location>
        <begin position="318"/>
        <end position="331"/>
    </location>
</feature>
<dbReference type="Proteomes" id="UP000219286">
    <property type="component" value="Unassembled WGS sequence"/>
</dbReference>
<evidence type="ECO:0000313" key="4">
    <source>
        <dbReference type="Proteomes" id="UP000219286"/>
    </source>
</evidence>
<evidence type="ECO:0000256" key="2">
    <source>
        <dbReference type="SAM" id="Phobius"/>
    </source>
</evidence>
<dbReference type="EMBL" id="LFMI01000881">
    <property type="protein sequence ID" value="OTA08870.1"/>
    <property type="molecule type" value="Genomic_DNA"/>
</dbReference>